<feature type="binding site" evidence="10">
    <location>
        <position position="903"/>
    </location>
    <ligand>
        <name>Zn(2+)</name>
        <dbReference type="ChEBI" id="CHEBI:29105"/>
    </ligand>
</feature>
<feature type="binding site" evidence="10">
    <location>
        <position position="884"/>
    </location>
    <ligand>
        <name>Zn(2+)</name>
        <dbReference type="ChEBI" id="CHEBI:29105"/>
    </ligand>
</feature>
<feature type="binding site" evidence="10">
    <location>
        <position position="887"/>
    </location>
    <ligand>
        <name>Zn(2+)</name>
        <dbReference type="ChEBI" id="CHEBI:29105"/>
    </ligand>
</feature>
<comment type="function">
    <text evidence="8 10">Catalyzes the attachment of isoleucine to tRNA(Ile). As IleRS can inadvertently accommodate and process structurally similar amino acids such as valine, to avoid such errors it has two additional distinct tRNA(Ile)-dependent editing activities. One activity is designated as 'pretransfer' editing and involves the hydrolysis of activated Val-AMP. The other activity is designated 'posttransfer' editing and involves deacylation of mischarged Val-tRNA(Ile).</text>
</comment>
<dbReference type="SUPFAM" id="SSF47323">
    <property type="entry name" value="Anticodon-binding domain of a subclass of class I aminoacyl-tRNA synthetases"/>
    <property type="match status" value="1"/>
</dbReference>
<dbReference type="HAMAP" id="MF_02002">
    <property type="entry name" value="Ile_tRNA_synth_type1"/>
    <property type="match status" value="1"/>
</dbReference>
<dbReference type="Gene3D" id="1.10.730.20">
    <property type="match status" value="1"/>
</dbReference>
<dbReference type="RefSeq" id="WP_053521269.1">
    <property type="nucleotide sequence ID" value="NZ_LHCF01000001.1"/>
</dbReference>
<dbReference type="EC" id="6.1.1.5" evidence="10"/>
<dbReference type="GO" id="GO:0008270">
    <property type="term" value="F:zinc ion binding"/>
    <property type="evidence" value="ECO:0007669"/>
    <property type="project" value="UniProtKB-UniRule"/>
</dbReference>
<dbReference type="InterPro" id="IPR013155">
    <property type="entry name" value="M/V/L/I-tRNA-synth_anticd-bd"/>
</dbReference>
<feature type="binding site" evidence="10">
    <location>
        <position position="900"/>
    </location>
    <ligand>
        <name>Zn(2+)</name>
        <dbReference type="ChEBI" id="CHEBI:29105"/>
    </ligand>
</feature>
<comment type="caution">
    <text evidence="13">The sequence shown here is derived from an EMBL/GenBank/DDBJ whole genome shotgun (WGS) entry which is preliminary data.</text>
</comment>
<feature type="domain" description="Aminoacyl-tRNA synthetase class Ia" evidence="11">
    <location>
        <begin position="30"/>
        <end position="631"/>
    </location>
</feature>
<evidence type="ECO:0000256" key="3">
    <source>
        <dbReference type="ARBA" id="ARBA00022598"/>
    </source>
</evidence>
<dbReference type="PROSITE" id="PS00178">
    <property type="entry name" value="AA_TRNA_LIGASE_I"/>
    <property type="match status" value="1"/>
</dbReference>
<evidence type="ECO:0000256" key="1">
    <source>
        <dbReference type="ARBA" id="ARBA00006887"/>
    </source>
</evidence>
<dbReference type="SUPFAM" id="SSF52374">
    <property type="entry name" value="Nucleotidylyl transferase"/>
    <property type="match status" value="1"/>
</dbReference>
<dbReference type="PATRIC" id="fig|479893.3.peg.55"/>
<evidence type="ECO:0000256" key="2">
    <source>
        <dbReference type="ARBA" id="ARBA00022490"/>
    </source>
</evidence>
<dbReference type="Pfam" id="PF08264">
    <property type="entry name" value="Anticodon_1"/>
    <property type="match status" value="1"/>
</dbReference>
<proteinExistence type="inferred from homology"/>
<evidence type="ECO:0000256" key="5">
    <source>
        <dbReference type="ARBA" id="ARBA00022840"/>
    </source>
</evidence>
<dbReference type="NCBIfam" id="TIGR00392">
    <property type="entry name" value="ileS"/>
    <property type="match status" value="1"/>
</dbReference>
<keyword evidence="2 10" id="KW-0963">Cytoplasm</keyword>
<evidence type="ECO:0000256" key="8">
    <source>
        <dbReference type="ARBA" id="ARBA00025217"/>
    </source>
</evidence>
<evidence type="ECO:0000259" key="11">
    <source>
        <dbReference type="Pfam" id="PF00133"/>
    </source>
</evidence>
<keyword evidence="6 10" id="KW-0648">Protein biosynthesis</keyword>
<dbReference type="GO" id="GO:0005829">
    <property type="term" value="C:cytosol"/>
    <property type="evidence" value="ECO:0007669"/>
    <property type="project" value="TreeGrafter"/>
</dbReference>
<keyword evidence="7 10" id="KW-0030">Aminoacyl-tRNA synthetase</keyword>
<dbReference type="PRINTS" id="PR00984">
    <property type="entry name" value="TRNASYNTHILE"/>
</dbReference>
<evidence type="ECO:0000313" key="14">
    <source>
        <dbReference type="Proteomes" id="UP000037386"/>
    </source>
</evidence>
<sequence>MKIDYKNTLLMPQTDFPMRGNLSQKEVEIEKHWEEIDLYQEVLKQNANNPHFILHDGPPYANGEIHIGHALNKILKDFVVRFHTMQGFYSPFVPGWDTHGLPIEIAVLKKFSQDRHTHRTEFLQECERFALSFVEKQKKNFKRIGILGNWNKPYITLNNTYVADQVRVLGKMVEKKLIFKNLKPIYWSPYLQSSLAESEIIYQEHRSLSIFACFKIKDKPQFKDVNLLIWTTTPWTLPANVAICVHPKKNYHLVEVNNQKYIVGDNVLEKLKEKFNWQKVVILDTFLGNTLENITYENVVFRRQGKIVLDTYVLDNEGTGLVHTAAGHGYDDFLVGKRYNLDVICSVDKKGLMTEIAGPFKGVFYSKANELIAEELDKQGLLVKSEWITHSYPHDERIKKPVIFLAIEQWFLDINQIKPQILAEIKKIDWFPQWGQKKMTHMITNRNDWVISRQRMWGVPIPIFYAEDELPILEADLINHIANLFEKHGKEIWYQWDAKDLLPPGYTNKRSPNHRFTKEKDVIDVWFDSGTSYNVVNRLSPEFLPANVYLEGSDQYRGWFNSSLTTSIAAYGKAPCRQVVTHGFILDGKGVKMSKSLNNVVDPLTIIKQKGADVLRLWVSSISYNADVRLDNAIVQQIEEKYRKIRNTLRFMLGNLHDFNPQTNYIGFEKRSSIHQAIVLEFKEIFLQAIGYYETYDFEKIMSLLYPFISVRISAFYLDFTKDVLYIEKANNLERRVIQTTIYDLLIDLLKLLTPIIPHTTSEAYKALPFQKKKDIYLEQMPTKTELKVFLQKYYSDALQEAYKNFFNLREVVMKNLEEARQNKFINKSLQAKLVLHLPKTDVDSFVVLDVKDQLNQLFIVSQVELHEAQEVKVAVQQALGPTCPRCWNVVENTKEDVLCQRCAQVVKD</sequence>
<comment type="cofactor">
    <cofactor evidence="10">
        <name>Zn(2+)</name>
        <dbReference type="ChEBI" id="CHEBI:29105"/>
    </cofactor>
    <text evidence="10">Binds 1 zinc ion per subunit.</text>
</comment>
<keyword evidence="3 10" id="KW-0436">Ligase</keyword>
<dbReference type="SUPFAM" id="SSF50677">
    <property type="entry name" value="ValRS/IleRS/LeuRS editing domain"/>
    <property type="match status" value="1"/>
</dbReference>
<dbReference type="PANTHER" id="PTHR42765">
    <property type="entry name" value="SOLEUCYL-TRNA SYNTHETASE"/>
    <property type="match status" value="1"/>
</dbReference>
<dbReference type="InterPro" id="IPR002301">
    <property type="entry name" value="Ile-tRNA-ligase"/>
</dbReference>
<keyword evidence="5 10" id="KW-0067">ATP-binding</keyword>
<dbReference type="InterPro" id="IPR002300">
    <property type="entry name" value="aa-tRNA-synth_Ia"/>
</dbReference>
<evidence type="ECO:0000256" key="10">
    <source>
        <dbReference type="HAMAP-Rule" id="MF_02002"/>
    </source>
</evidence>
<dbReference type="FunFam" id="3.40.50.620:FF:000152">
    <property type="entry name" value="Isoleucine--tRNA ligase"/>
    <property type="match status" value="1"/>
</dbReference>
<dbReference type="AlphaFoldDB" id="A0A0M1N156"/>
<dbReference type="GO" id="GO:0006428">
    <property type="term" value="P:isoleucyl-tRNA aminoacylation"/>
    <property type="evidence" value="ECO:0007669"/>
    <property type="project" value="UniProtKB-UniRule"/>
</dbReference>
<dbReference type="InterPro" id="IPR001412">
    <property type="entry name" value="aa-tRNA-synth_I_CS"/>
</dbReference>
<comment type="subunit">
    <text evidence="10">Monomer.</text>
</comment>
<dbReference type="InterPro" id="IPR023585">
    <property type="entry name" value="Ile-tRNA-ligase_type1"/>
</dbReference>
<dbReference type="GO" id="GO:0004822">
    <property type="term" value="F:isoleucine-tRNA ligase activity"/>
    <property type="evidence" value="ECO:0007669"/>
    <property type="project" value="UniProtKB-UniRule"/>
</dbReference>
<evidence type="ECO:0000256" key="6">
    <source>
        <dbReference type="ARBA" id="ARBA00022917"/>
    </source>
</evidence>
<protein>
    <recommendedName>
        <fullName evidence="10">Isoleucine--tRNA ligase</fullName>
        <ecNumber evidence="10">6.1.1.5</ecNumber>
    </recommendedName>
    <alternativeName>
        <fullName evidence="10">Isoleucyl-tRNA synthetase</fullName>
        <shortName evidence="10">IleRS</shortName>
    </alternativeName>
</protein>
<feature type="short sequence motif" description="'KMSKS' region" evidence="10">
    <location>
        <begin position="592"/>
        <end position="596"/>
    </location>
</feature>
<dbReference type="Gene3D" id="3.40.50.620">
    <property type="entry name" value="HUPs"/>
    <property type="match status" value="2"/>
</dbReference>
<evidence type="ECO:0000313" key="13">
    <source>
        <dbReference type="EMBL" id="KOR75719.1"/>
    </source>
</evidence>
<dbReference type="InterPro" id="IPR014729">
    <property type="entry name" value="Rossmann-like_a/b/a_fold"/>
</dbReference>
<dbReference type="InterPro" id="IPR033708">
    <property type="entry name" value="Anticodon_Ile_BEm"/>
</dbReference>
<evidence type="ECO:0000259" key="12">
    <source>
        <dbReference type="Pfam" id="PF08264"/>
    </source>
</evidence>
<reference evidence="14" key="1">
    <citation type="submission" date="2015-05" db="EMBL/GenBank/DDBJ databases">
        <title>Draft genome sequence of 'Candidatus Phytoplasma Pruni' strain CX, a plant pathogenic bacterium.</title>
        <authorList>
            <person name="Lee I.-M."/>
            <person name="Bottner-Parker K.D."/>
            <person name="Shao J."/>
            <person name="Gundersen-Rindal D.E."/>
            <person name="Zhao Y."/>
            <person name="Davis R.E."/>
        </authorList>
    </citation>
    <scope>NUCLEOTIDE SEQUENCE [LARGE SCALE GENOMIC DNA]</scope>
    <source>
        <strain evidence="14">CX</strain>
    </source>
</reference>
<evidence type="ECO:0000256" key="7">
    <source>
        <dbReference type="ARBA" id="ARBA00023146"/>
    </source>
</evidence>
<feature type="short sequence motif" description="'HIGH' region" evidence="10">
    <location>
        <begin position="59"/>
        <end position="69"/>
    </location>
</feature>
<keyword evidence="4 10" id="KW-0547">Nucleotide-binding</keyword>
<keyword evidence="10" id="KW-0862">Zinc</keyword>
<evidence type="ECO:0000256" key="4">
    <source>
        <dbReference type="ARBA" id="ARBA00022741"/>
    </source>
</evidence>
<dbReference type="EMBL" id="LHCF01000001">
    <property type="protein sequence ID" value="KOR75719.1"/>
    <property type="molecule type" value="Genomic_DNA"/>
</dbReference>
<evidence type="ECO:0000256" key="9">
    <source>
        <dbReference type="ARBA" id="ARBA00048359"/>
    </source>
</evidence>
<comment type="catalytic activity">
    <reaction evidence="9 10">
        <text>tRNA(Ile) + L-isoleucine + ATP = L-isoleucyl-tRNA(Ile) + AMP + diphosphate</text>
        <dbReference type="Rhea" id="RHEA:11060"/>
        <dbReference type="Rhea" id="RHEA-COMP:9666"/>
        <dbReference type="Rhea" id="RHEA-COMP:9695"/>
        <dbReference type="ChEBI" id="CHEBI:30616"/>
        <dbReference type="ChEBI" id="CHEBI:33019"/>
        <dbReference type="ChEBI" id="CHEBI:58045"/>
        <dbReference type="ChEBI" id="CHEBI:78442"/>
        <dbReference type="ChEBI" id="CHEBI:78528"/>
        <dbReference type="ChEBI" id="CHEBI:456215"/>
        <dbReference type="EC" id="6.1.1.5"/>
    </reaction>
</comment>
<dbReference type="STRING" id="479893.CPX_001279"/>
<organism evidence="13 14">
    <name type="scientific">Candidatus Phytoplasma pruni</name>
    <dbReference type="NCBI Taxonomy" id="479893"/>
    <lineage>
        <taxon>Bacteria</taxon>
        <taxon>Bacillati</taxon>
        <taxon>Mycoplasmatota</taxon>
        <taxon>Mollicutes</taxon>
        <taxon>Acholeplasmatales</taxon>
        <taxon>Acholeplasmataceae</taxon>
        <taxon>Candidatus Phytoplasma</taxon>
        <taxon>16SrIII (X-disease group)</taxon>
    </lineage>
</organism>
<feature type="domain" description="Methionyl/Valyl/Leucyl/Isoleucyl-tRNA synthetase anticodon-binding" evidence="12">
    <location>
        <begin position="677"/>
        <end position="835"/>
    </location>
</feature>
<dbReference type="GO" id="GO:0002161">
    <property type="term" value="F:aminoacyl-tRNA deacylase activity"/>
    <property type="evidence" value="ECO:0007669"/>
    <property type="project" value="InterPro"/>
</dbReference>
<gene>
    <name evidence="10 13" type="primary">ileS</name>
    <name evidence="13" type="ORF">CPX_001279</name>
</gene>
<dbReference type="Proteomes" id="UP000037386">
    <property type="component" value="Unassembled WGS sequence"/>
</dbReference>
<dbReference type="Pfam" id="PF00133">
    <property type="entry name" value="tRNA-synt_1"/>
    <property type="match status" value="1"/>
</dbReference>
<comment type="subcellular location">
    <subcellularLocation>
        <location evidence="10">Cytoplasm</location>
    </subcellularLocation>
</comment>
<dbReference type="CDD" id="cd07960">
    <property type="entry name" value="Anticodon_Ia_Ile_BEm"/>
    <property type="match status" value="1"/>
</dbReference>
<name>A0A0M1N156_9MOLU</name>
<dbReference type="InterPro" id="IPR009008">
    <property type="entry name" value="Val/Leu/Ile-tRNA-synth_edit"/>
</dbReference>
<dbReference type="GO" id="GO:0005524">
    <property type="term" value="F:ATP binding"/>
    <property type="evidence" value="ECO:0007669"/>
    <property type="project" value="UniProtKB-UniRule"/>
</dbReference>
<comment type="domain">
    <text evidence="10">IleRS has two distinct active sites: one for aminoacylation and one for editing. The misactivated valine is translocated from the active site to the editing site, which sterically excludes the correctly activated isoleucine. The single editing site contains two valyl binding pockets, one specific for each substrate (Val-AMP or Val-tRNA(Ile)).</text>
</comment>
<dbReference type="GO" id="GO:0000049">
    <property type="term" value="F:tRNA binding"/>
    <property type="evidence" value="ECO:0007669"/>
    <property type="project" value="InterPro"/>
</dbReference>
<dbReference type="InterPro" id="IPR009080">
    <property type="entry name" value="tRNAsynth_Ia_anticodon-bd"/>
</dbReference>
<dbReference type="PANTHER" id="PTHR42765:SF1">
    <property type="entry name" value="ISOLEUCINE--TRNA LIGASE, MITOCHONDRIAL"/>
    <property type="match status" value="1"/>
</dbReference>
<keyword evidence="10" id="KW-0479">Metal-binding</keyword>
<feature type="binding site" evidence="10">
    <location>
        <position position="551"/>
    </location>
    <ligand>
        <name>L-isoleucyl-5'-AMP</name>
        <dbReference type="ChEBI" id="CHEBI:178002"/>
    </ligand>
</feature>
<dbReference type="Gene3D" id="1.10.10.830">
    <property type="entry name" value="Ile-tRNA synthetase CP2 domain-like"/>
    <property type="match status" value="1"/>
</dbReference>
<dbReference type="OrthoDB" id="9810365at2"/>
<dbReference type="CDD" id="cd00818">
    <property type="entry name" value="IleRS_core"/>
    <property type="match status" value="1"/>
</dbReference>
<feature type="binding site" evidence="10">
    <location>
        <position position="595"/>
    </location>
    <ligand>
        <name>ATP</name>
        <dbReference type="ChEBI" id="CHEBI:30616"/>
    </ligand>
</feature>
<comment type="similarity">
    <text evidence="1 10">Belongs to the class-I aminoacyl-tRNA synthetase family. IleS type 1 subfamily.</text>
</comment>
<dbReference type="InterPro" id="IPR050081">
    <property type="entry name" value="Ile-tRNA_ligase"/>
</dbReference>
<accession>A0A0M1N156</accession>